<keyword evidence="5" id="KW-1185">Reference proteome</keyword>
<reference evidence="4 5" key="1">
    <citation type="journal article" date="2016" name="Int. J. Syst. Evol. Microbiol.">
        <title>Desulfotomaculum ferrireducens sp. nov., a moderately thermophilic sulfate-reducing and dissimilatory Fe(III)-reducing bacterium isolated from compost.</title>
        <authorList>
            <person name="Yang G."/>
            <person name="Guo J."/>
            <person name="Zhuang L."/>
            <person name="Yuan Y."/>
            <person name="Zhou S."/>
        </authorList>
    </citation>
    <scope>NUCLEOTIDE SEQUENCE [LARGE SCALE GENOMIC DNA]</scope>
    <source>
        <strain evidence="4 5">GSS09</strain>
    </source>
</reference>
<dbReference type="Pfam" id="PF13538">
    <property type="entry name" value="UvrD_C_2"/>
    <property type="match status" value="1"/>
</dbReference>
<accession>A0A1S6IXP1</accession>
<sequence length="584" mass="67894">MLGVRWNMARMIPSRIYEDCTSPGEQEIFRRLRDDPDTKDWIVLHSLDLANHRKQISGEIDFVVIVPNKGVLCIEVKACSRLSRRDGMWYYGRDLKPDSRGPFKQASEAMHSLRKKLVERRPDLARVVFWTAVIFPYVSFNVKSEEWHPWQVIDNKSFRSRPLGKQIIEILNNARNYLEKCPNASWFFINSKEPYIEQCIIISNILRPDFEFIENYKSINNRRDQELKRYTEEQFIALDAMESNPRIVFSGPAGTGKTLLAIEAARRSKDAGNKVLFLCFNRLLGKWLEEVTANLRPSVTTITLHRHMLKVYGEHIDFNACDELFWEKDLPLFAIEKLIYEPDGTYLYDEIICDEAQDIFRENYLDFLDLSLKGGLASGKWRFFGDFEKQAIFNPDYPNIEEFIKRRGIYAPIYTLRINCRNTPRVASMAEILGRMVPSYSKILRPDDKTEPEIYFFSHRDEQQYMLIEILSKLTEEGFIGKDIVILSPIANGSCASSINTKPWKDRIKPFDVCTGGYIGYTSIQAYKGLEAPAIIITDIEHVSGDIYNNLFYIALTRSTQRVIILARDRVKREIKELIVKNCS</sequence>
<dbReference type="GO" id="GO:0016787">
    <property type="term" value="F:hydrolase activity"/>
    <property type="evidence" value="ECO:0007669"/>
    <property type="project" value="InterPro"/>
</dbReference>
<evidence type="ECO:0000313" key="4">
    <source>
        <dbReference type="EMBL" id="AQS59526.1"/>
    </source>
</evidence>
<dbReference type="OrthoDB" id="9787585at2"/>
<dbReference type="Gene3D" id="3.40.50.300">
    <property type="entry name" value="P-loop containing nucleotide triphosphate hydrolases"/>
    <property type="match status" value="2"/>
</dbReference>
<dbReference type="SUPFAM" id="SSF52540">
    <property type="entry name" value="P-loop containing nucleoside triphosphate hydrolases"/>
    <property type="match status" value="1"/>
</dbReference>
<feature type="domain" description="UvrD-like helicase C-terminal" evidence="3">
    <location>
        <begin position="522"/>
        <end position="565"/>
    </location>
</feature>
<dbReference type="GO" id="GO:0003677">
    <property type="term" value="F:DNA binding"/>
    <property type="evidence" value="ECO:0007669"/>
    <property type="project" value="InterPro"/>
</dbReference>
<dbReference type="STRING" id="1833852.B0537_10805"/>
<dbReference type="InterPro" id="IPR006935">
    <property type="entry name" value="Helicase/UvrB_N"/>
</dbReference>
<dbReference type="RefSeq" id="WP_077714595.1">
    <property type="nucleotide sequence ID" value="NZ_CP019698.1"/>
</dbReference>
<feature type="domain" description="NERD" evidence="2">
    <location>
        <begin position="23"/>
        <end position="135"/>
    </location>
</feature>
<dbReference type="InterPro" id="IPR027785">
    <property type="entry name" value="UvrD-like_helicase_C"/>
</dbReference>
<dbReference type="Pfam" id="PF04851">
    <property type="entry name" value="ResIII"/>
    <property type="match status" value="1"/>
</dbReference>
<dbReference type="KEGG" id="dfg:B0537_10805"/>
<dbReference type="InterPro" id="IPR027417">
    <property type="entry name" value="P-loop_NTPase"/>
</dbReference>
<dbReference type="GO" id="GO:0005524">
    <property type="term" value="F:ATP binding"/>
    <property type="evidence" value="ECO:0007669"/>
    <property type="project" value="InterPro"/>
</dbReference>
<dbReference type="EMBL" id="CP019698">
    <property type="protein sequence ID" value="AQS59526.1"/>
    <property type="molecule type" value="Genomic_DNA"/>
</dbReference>
<proteinExistence type="predicted"/>
<name>A0A1S6IXP1_9FIRM</name>
<evidence type="ECO:0000259" key="1">
    <source>
        <dbReference type="Pfam" id="PF04851"/>
    </source>
</evidence>
<evidence type="ECO:0000313" key="5">
    <source>
        <dbReference type="Proteomes" id="UP000189464"/>
    </source>
</evidence>
<evidence type="ECO:0000259" key="3">
    <source>
        <dbReference type="Pfam" id="PF13538"/>
    </source>
</evidence>
<protein>
    <recommendedName>
        <fullName evidence="6">DNA helicase</fullName>
    </recommendedName>
</protein>
<evidence type="ECO:0000259" key="2">
    <source>
        <dbReference type="Pfam" id="PF08378"/>
    </source>
</evidence>
<feature type="domain" description="Helicase/UvrB N-terminal" evidence="1">
    <location>
        <begin position="235"/>
        <end position="299"/>
    </location>
</feature>
<dbReference type="Proteomes" id="UP000189464">
    <property type="component" value="Chromosome"/>
</dbReference>
<evidence type="ECO:0008006" key="6">
    <source>
        <dbReference type="Google" id="ProtNLM"/>
    </source>
</evidence>
<organism evidence="4 5">
    <name type="scientific">Desulforamulus ferrireducens</name>
    <dbReference type="NCBI Taxonomy" id="1833852"/>
    <lineage>
        <taxon>Bacteria</taxon>
        <taxon>Bacillati</taxon>
        <taxon>Bacillota</taxon>
        <taxon>Clostridia</taxon>
        <taxon>Eubacteriales</taxon>
        <taxon>Peptococcaceae</taxon>
        <taxon>Desulforamulus</taxon>
    </lineage>
</organism>
<dbReference type="Pfam" id="PF08378">
    <property type="entry name" value="NERD"/>
    <property type="match status" value="1"/>
</dbReference>
<gene>
    <name evidence="4" type="ORF">B0537_10805</name>
</gene>
<dbReference type="AlphaFoldDB" id="A0A1S6IXP1"/>
<dbReference type="InterPro" id="IPR011528">
    <property type="entry name" value="NERD"/>
</dbReference>